<reference evidence="1 2" key="1">
    <citation type="journal article" date="2021" name="Nat. Commun.">
        <title>Genetic determinants of endophytism in the Arabidopsis root mycobiome.</title>
        <authorList>
            <person name="Mesny F."/>
            <person name="Miyauchi S."/>
            <person name="Thiergart T."/>
            <person name="Pickel B."/>
            <person name="Atanasova L."/>
            <person name="Karlsson M."/>
            <person name="Huettel B."/>
            <person name="Barry K.W."/>
            <person name="Haridas S."/>
            <person name="Chen C."/>
            <person name="Bauer D."/>
            <person name="Andreopoulos W."/>
            <person name="Pangilinan J."/>
            <person name="LaButti K."/>
            <person name="Riley R."/>
            <person name="Lipzen A."/>
            <person name="Clum A."/>
            <person name="Drula E."/>
            <person name="Henrissat B."/>
            <person name="Kohler A."/>
            <person name="Grigoriev I.V."/>
            <person name="Martin F.M."/>
            <person name="Hacquard S."/>
        </authorList>
    </citation>
    <scope>NUCLEOTIDE SEQUENCE [LARGE SCALE GENOMIC DNA]</scope>
    <source>
        <strain evidence="1 2">MPI-SDFR-AT-0079</strain>
    </source>
</reference>
<organism evidence="1 2">
    <name type="scientific">Chaetomium tenue</name>
    <dbReference type="NCBI Taxonomy" id="1854479"/>
    <lineage>
        <taxon>Eukaryota</taxon>
        <taxon>Fungi</taxon>
        <taxon>Dikarya</taxon>
        <taxon>Ascomycota</taxon>
        <taxon>Pezizomycotina</taxon>
        <taxon>Sordariomycetes</taxon>
        <taxon>Sordariomycetidae</taxon>
        <taxon>Sordariales</taxon>
        <taxon>Chaetomiaceae</taxon>
        <taxon>Chaetomium</taxon>
    </lineage>
</organism>
<proteinExistence type="predicted"/>
<dbReference type="EMBL" id="JAGIZQ010000004">
    <property type="protein sequence ID" value="KAH6631420.1"/>
    <property type="molecule type" value="Genomic_DNA"/>
</dbReference>
<evidence type="ECO:0000313" key="1">
    <source>
        <dbReference type="EMBL" id="KAH6631420.1"/>
    </source>
</evidence>
<keyword evidence="2" id="KW-1185">Reference proteome</keyword>
<accession>A0ACB7P680</accession>
<comment type="caution">
    <text evidence="1">The sequence shown here is derived from an EMBL/GenBank/DDBJ whole genome shotgun (WGS) entry which is preliminary data.</text>
</comment>
<sequence length="286" mass="31785">MASQERSMPFIKNLASSDRKIRTSALASLHAFLSARQVASALTPLDVLKLWKGLFYALWMCDRAIPQQNLCAELADLIYVLPREAVVPWMRGFWATMAREWTSIDVLRMEKFLLLVRRVVGAGFKWMRKGSGGEGSKKKGNKEGSNWDASKVDDVMGLLGEWPLALEEEARIEQIADTKEEDGAQIEQKIPAGLRLHVLDIWVDEVEKAGLLEEEDKDAAQIIQRISDQIDALEDATTSPAVRVRSKESLADERLPGNNKPESEAQADDGTEDAEGDGGDWGGFDD</sequence>
<dbReference type="Proteomes" id="UP000724584">
    <property type="component" value="Unassembled WGS sequence"/>
</dbReference>
<gene>
    <name evidence="1" type="ORF">F5144DRAFT_532083</name>
</gene>
<name>A0ACB7P680_9PEZI</name>
<protein>
    <submittedName>
        <fullName evidence="1">Nucleolar protein,Nop52-domain-containing protein</fullName>
    </submittedName>
</protein>
<evidence type="ECO:0000313" key="2">
    <source>
        <dbReference type="Proteomes" id="UP000724584"/>
    </source>
</evidence>